<gene>
    <name evidence="1" type="ORF">CLIB1444_03S00100</name>
</gene>
<dbReference type="Proteomes" id="UP001152531">
    <property type="component" value="Unassembled WGS sequence"/>
</dbReference>
<reference evidence="1" key="1">
    <citation type="submission" date="2022-06" db="EMBL/GenBank/DDBJ databases">
        <authorList>
            <person name="Legras J.-L."/>
            <person name="Devillers H."/>
            <person name="Grondin C."/>
        </authorList>
    </citation>
    <scope>NUCLEOTIDE SEQUENCE</scope>
    <source>
        <strain evidence="1">CLIB 1444</strain>
    </source>
</reference>
<evidence type="ECO:0000313" key="1">
    <source>
        <dbReference type="EMBL" id="CAH6719905.1"/>
    </source>
</evidence>
<evidence type="ECO:0000313" key="2">
    <source>
        <dbReference type="Proteomes" id="UP001152531"/>
    </source>
</evidence>
<protein>
    <submittedName>
        <fullName evidence="1">Uncharacterized protein</fullName>
    </submittedName>
</protein>
<dbReference type="EMBL" id="CALSDN010000003">
    <property type="protein sequence ID" value="CAH6719905.1"/>
    <property type="molecule type" value="Genomic_DNA"/>
</dbReference>
<keyword evidence="2" id="KW-1185">Reference proteome</keyword>
<comment type="caution">
    <text evidence="1">The sequence shown here is derived from an EMBL/GenBank/DDBJ whole genome shotgun (WGS) entry which is preliminary data.</text>
</comment>
<proteinExistence type="predicted"/>
<accession>A0ACA9Y4L9</accession>
<organism evidence="1 2">
    <name type="scientific">[Candida] jaroonii</name>
    <dbReference type="NCBI Taxonomy" id="467808"/>
    <lineage>
        <taxon>Eukaryota</taxon>
        <taxon>Fungi</taxon>
        <taxon>Dikarya</taxon>
        <taxon>Ascomycota</taxon>
        <taxon>Saccharomycotina</taxon>
        <taxon>Pichiomycetes</taxon>
        <taxon>Debaryomycetaceae</taxon>
        <taxon>Yamadazyma</taxon>
    </lineage>
</organism>
<name>A0ACA9Y4L9_9ASCO</name>
<sequence>MNEPELLKRQILEANSLTIRQGSFLPKENGKFTELSPEDEELLKEFMKEMNWEASYRVYFSIPYSFTVDNNVDSRSGSSAGNITVSSSQSAARPKGSTSKADNYLRDVIPQWTRKITNEWLDSKFYQVDNKLRKVWSKLADFIENKNWATASQALKDIFSIRSQLPRRIRLRNDCSESNVVLEFNSGINPELRTYLATLDLEVGSQTATFQLSEPPLSSRPDFAFFETNGSDIYFFIEFKKHGLINYVDENGIKNNHEMNTIMKQASKYMISTGIDCCIISDIEVSILVQLDFESSNGYTKNVLQANGSIKIDAVVPFKYYVFHPHDTIYTFQAIVCSVAYDQKLRAGDPIQKQNVERLTALILRDTEIQVPRSGGSRGSSGSESRRSHPTFSGSSMISYTPLGSVDEQDSSSENIGVDTKINEQKSWSQYKDRMIFHFNKGDFEVLQPGGYYLNTVLKLNRAAIDRVLSHLNVPPSVSHVIIKVYDLYSSEFYSQYHELKNNYEELLSSMEGKFDTEVECYIRTNTYNESRHQGGCLRVPKMYEHGGGVIKKDGALFSFGWYLILECLEKDPDQTFSLEEATNQVKLLRSLGIQHNDIYQRNVIISHGRFNLIDFSEAHLDEIDIHGDLKNLKHVWNKIMDQSSKSQTSSRIQEESQKQRNVDQVVDSNFSVDSDKENRTKDY</sequence>